<dbReference type="InterPro" id="IPR032675">
    <property type="entry name" value="LRR_dom_sf"/>
</dbReference>
<dbReference type="EMBL" id="JARJCM010000057">
    <property type="protein sequence ID" value="KAJ7034429.1"/>
    <property type="molecule type" value="Genomic_DNA"/>
</dbReference>
<comment type="caution">
    <text evidence="1">The sequence shown here is derived from an EMBL/GenBank/DDBJ whole genome shotgun (WGS) entry which is preliminary data.</text>
</comment>
<name>A0AAD6SUQ5_9AGAR</name>
<reference evidence="1" key="1">
    <citation type="submission" date="2023-03" db="EMBL/GenBank/DDBJ databases">
        <title>Massive genome expansion in bonnet fungi (Mycena s.s.) driven by repeated elements and novel gene families across ecological guilds.</title>
        <authorList>
            <consortium name="Lawrence Berkeley National Laboratory"/>
            <person name="Harder C.B."/>
            <person name="Miyauchi S."/>
            <person name="Viragh M."/>
            <person name="Kuo A."/>
            <person name="Thoen E."/>
            <person name="Andreopoulos B."/>
            <person name="Lu D."/>
            <person name="Skrede I."/>
            <person name="Drula E."/>
            <person name="Henrissat B."/>
            <person name="Morin E."/>
            <person name="Kohler A."/>
            <person name="Barry K."/>
            <person name="LaButti K."/>
            <person name="Morin E."/>
            <person name="Salamov A."/>
            <person name="Lipzen A."/>
            <person name="Mereny Z."/>
            <person name="Hegedus B."/>
            <person name="Baldrian P."/>
            <person name="Stursova M."/>
            <person name="Weitz H."/>
            <person name="Taylor A."/>
            <person name="Grigoriev I.V."/>
            <person name="Nagy L.G."/>
            <person name="Martin F."/>
            <person name="Kauserud H."/>
        </authorList>
    </citation>
    <scope>NUCLEOTIDE SEQUENCE</scope>
    <source>
        <strain evidence="1">CBHHK200</strain>
    </source>
</reference>
<protein>
    <submittedName>
        <fullName evidence="1">Uncharacterized protein</fullName>
    </submittedName>
</protein>
<dbReference type="Proteomes" id="UP001218188">
    <property type="component" value="Unassembled WGS sequence"/>
</dbReference>
<accession>A0AAD6SUQ5</accession>
<gene>
    <name evidence="1" type="ORF">C8F04DRAFT_1259934</name>
</gene>
<proteinExistence type="predicted"/>
<dbReference type="Gene3D" id="3.80.10.10">
    <property type="entry name" value="Ribonuclease Inhibitor"/>
    <property type="match status" value="1"/>
</dbReference>
<sequence length="724" mass="78356">MATGATESFFSRRCKAFLSDDDAFAAWFTLHASVGGQRFKRSPCDKCSRSSEACVKSDGRPGCVACIDGKVRCSLQETYLFEKTRGEPECYPLRPDFDAARSVLKPRRRTRRAAAAPSAVPAPSNAVAVPHPLPFPPAHGFLVQPDSTMASNAPLMPPAAPSFPQHIDPSLLDDSADLYQTASSFGQGSPAPAFAFPVRTSQGVQTDDPSPPADRVAPAPIAFPSVPLESLDVVDLCRLVRSLTARVAYFEVSMDIESLARSSALASAVLRLPCEVVALIATHVCFFNDAWSRAFFDARRCVCLVCRSWFAGALAASSLWSTIVIHPAASTHYVRSIGTSSSLRPLSVYLSSVEVDRGVPRTTSILRFSDLWTTLSATAAQWQSLDLYSTDSRILFELFALVDSALAPMLKSLTVSCRSGNVDPRPSQFPSIPFDGWFPSLEMLHLDAVPFLLRALVPLPALVHLTVSGFQPSAWPSYHFLCDILSACPRLSVIHFLHVGCTDVPMTGVLPVFTGSSVSELRIQFGKDCFSIATLLRMLSCIRFPALRRLQLAFSSAESLRLYNSAGVLLSCPHLCVRAPATIDIAASQDITSFYASRASTTDLTIDTDGPAFYAGLAPGPTTDGLTVLPDLGTLRVVAVPWVPLRGILHRRRVRGSPDLLLLTRVLPLEVSLAESDPAAFAAYSFVHEVVNELQFTALPPPFNRPDCFAKIFSISAEVAKLSK</sequence>
<organism evidence="1 2">
    <name type="scientific">Mycena alexandri</name>
    <dbReference type="NCBI Taxonomy" id="1745969"/>
    <lineage>
        <taxon>Eukaryota</taxon>
        <taxon>Fungi</taxon>
        <taxon>Dikarya</taxon>
        <taxon>Basidiomycota</taxon>
        <taxon>Agaricomycotina</taxon>
        <taxon>Agaricomycetes</taxon>
        <taxon>Agaricomycetidae</taxon>
        <taxon>Agaricales</taxon>
        <taxon>Marasmiineae</taxon>
        <taxon>Mycenaceae</taxon>
        <taxon>Mycena</taxon>
    </lineage>
</organism>
<evidence type="ECO:0000313" key="2">
    <source>
        <dbReference type="Proteomes" id="UP001218188"/>
    </source>
</evidence>
<dbReference type="AlphaFoldDB" id="A0AAD6SUQ5"/>
<keyword evidence="2" id="KW-1185">Reference proteome</keyword>
<evidence type="ECO:0000313" key="1">
    <source>
        <dbReference type="EMBL" id="KAJ7034429.1"/>
    </source>
</evidence>